<feature type="compositionally biased region" description="Basic and acidic residues" evidence="5">
    <location>
        <begin position="139"/>
        <end position="154"/>
    </location>
</feature>
<sequence length="1236" mass="136114">MESYSFKYKSLVKQILLGLSASCLLAVSVEMAQSSTVHASQAESTVVVPEEKADATLPLVSEVLAVEEVIAPPTTEAAEASQAKTEETTSATAETPDETVKPNSSEATVETETPAPAETPATTEEKTTESVNATQTNEDTTKKEDPAKPEENKPEAATTEATTPESTQPKAAEPTTPAEPSQVTLADTTAYMTTSTTYKEVVPVGTVDPTTIKWTLDNKPISEWKTWNMSKGDFSGDPFITIEDGSLVDGMYSFNLSLESLFGPDLSLRWPNNIRRTYRDYMKEYTLLGTSADGSMTITKKINLRPYENFHTHEEMLAEIEVTKDNAAEDRLVTIDTIGVSAQGRDIKMGIVAKDQESIDHYLNNINPLALNTPEQALKLLQDGKLDYKLPVLINNTHADEQPGIDIVTGLFKDFAQKETISYKTTDKDGKETTVDFRVADLLEQLILLFNFTENPDGDVLNTRALANGLDPNRDTGYQTNPETVAIVTQINKWNPISLLDIHGFVRGFLIEPATPPHDPNFEYDLLSETMLENAKEMGRAGIANSKYTRYTIPKLDYGDGWDDSFSGYTAVYAMYHGILGHTIEIPEGNLESYKAGFFASLAGINFSMENKQTLMENRLKFYARGINKVEDPEAEKELVGADGQLKGRIKGDNPTFFPDYYVIPMGLDRQSDLDQAFRMVEYFNRNGVQVKELTQDTGDYKKGDLVIDMAQAKRGYANHILYQGSNESDWGAMYAELVVNFPIMRGFKSIPLFKSDGLFANKLTDVSLTQAPRTEIDDKAPFYLVENNSLAAVQAINAAIKAGAEIYLAKDGYIMSTETFKTALANFALKGTPLHQRPVGEKLKNLKIYAPGNPNLQLGYNSVSSATNSLNQMGFQVVSSLEEADIVVLDSSQYSLSDLGKKPTIIVGGDAMSQLEALGVIDGFDAEMSPAGWDFEGLLKVLVNKDHKLSSGYFMNDHFYSNSGSWIEAVPKGFESLISVVDKDYYMAGWWPKNEVLAGKVMAIDGTYNDQPMFVYAGNPMNKLHTLHFYRWVSNAIFRGEYATLEDIPVVVDMQEFTDPASTISVTLDVNQTDGAAFLVVKPITLDKNPFGDKSYDAYDIYFINEAGEMVHVNTQALVNVPTRGLLEGIYYIPAEGGAPVRLDFDQEGDRAMFLANHFSIYAMVYKDANPDKPAPDKPVILPIKPGQVQASGIATVPAKQLPSTGTQTTNTLLISGILLASGLYLMKKKDAKEE</sequence>
<name>A0ABT1WQR6_9LACT</name>
<feature type="region of interest" description="Disordered" evidence="5">
    <location>
        <begin position="73"/>
        <end position="185"/>
    </location>
</feature>
<feature type="signal peptide" evidence="6">
    <location>
        <begin position="1"/>
        <end position="39"/>
    </location>
</feature>
<keyword evidence="1" id="KW-0134">Cell wall</keyword>
<reference evidence="8" key="1">
    <citation type="submission" date="2022-07" db="EMBL/GenBank/DDBJ databases">
        <authorList>
            <person name="Jung M.-Y."/>
            <person name="Lee M."/>
        </authorList>
    </citation>
    <scope>NUCLEOTIDE SEQUENCE</scope>
    <source>
        <strain evidence="8">S8</strain>
    </source>
</reference>
<feature type="compositionally biased region" description="Low complexity" evidence="5">
    <location>
        <begin position="155"/>
        <end position="185"/>
    </location>
</feature>
<feature type="chain" id="PRO_5045488501" evidence="6">
    <location>
        <begin position="40"/>
        <end position="1236"/>
    </location>
</feature>
<proteinExistence type="predicted"/>
<feature type="domain" description="Gram-positive cocci surface proteins LPxTG" evidence="7">
    <location>
        <begin position="1203"/>
        <end position="1236"/>
    </location>
</feature>
<dbReference type="PROSITE" id="PS50847">
    <property type="entry name" value="GRAM_POS_ANCHORING"/>
    <property type="match status" value="1"/>
</dbReference>
<comment type="caution">
    <text evidence="8">The sequence shown here is derived from an EMBL/GenBank/DDBJ whole genome shotgun (WGS) entry which is preliminary data.</text>
</comment>
<evidence type="ECO:0000256" key="3">
    <source>
        <dbReference type="ARBA" id="ARBA00022729"/>
    </source>
</evidence>
<gene>
    <name evidence="8" type="ORF">NPA36_09865</name>
</gene>
<protein>
    <submittedName>
        <fullName evidence="8">M14 family zinc carboxypeptidase</fullName>
    </submittedName>
</protein>
<accession>A0ABT1WQR6</accession>
<keyword evidence="9" id="KW-1185">Reference proteome</keyword>
<evidence type="ECO:0000259" key="7">
    <source>
        <dbReference type="PROSITE" id="PS50847"/>
    </source>
</evidence>
<keyword evidence="2" id="KW-0964">Secreted</keyword>
<dbReference type="SUPFAM" id="SSF53187">
    <property type="entry name" value="Zn-dependent exopeptidases"/>
    <property type="match status" value="1"/>
</dbReference>
<evidence type="ECO:0000256" key="2">
    <source>
        <dbReference type="ARBA" id="ARBA00022525"/>
    </source>
</evidence>
<dbReference type="EMBL" id="JANHNZ010000016">
    <property type="protein sequence ID" value="MCQ9210840.1"/>
    <property type="molecule type" value="Genomic_DNA"/>
</dbReference>
<dbReference type="Proteomes" id="UP001059480">
    <property type="component" value="Unassembled WGS sequence"/>
</dbReference>
<feature type="compositionally biased region" description="Low complexity" evidence="5">
    <location>
        <begin position="106"/>
        <end position="122"/>
    </location>
</feature>
<evidence type="ECO:0000256" key="1">
    <source>
        <dbReference type="ARBA" id="ARBA00022512"/>
    </source>
</evidence>
<evidence type="ECO:0000313" key="9">
    <source>
        <dbReference type="Proteomes" id="UP001059480"/>
    </source>
</evidence>
<evidence type="ECO:0000256" key="4">
    <source>
        <dbReference type="ARBA" id="ARBA00023088"/>
    </source>
</evidence>
<feature type="compositionally biased region" description="Low complexity" evidence="5">
    <location>
        <begin position="74"/>
        <end position="94"/>
    </location>
</feature>
<evidence type="ECO:0000313" key="8">
    <source>
        <dbReference type="EMBL" id="MCQ9210840.1"/>
    </source>
</evidence>
<dbReference type="Gene3D" id="3.40.630.10">
    <property type="entry name" value="Zn peptidases"/>
    <property type="match status" value="1"/>
</dbReference>
<keyword evidence="8" id="KW-0378">Hydrolase</keyword>
<keyword evidence="4" id="KW-0572">Peptidoglycan-anchor</keyword>
<evidence type="ECO:0000256" key="5">
    <source>
        <dbReference type="SAM" id="MobiDB-lite"/>
    </source>
</evidence>
<keyword evidence="3 6" id="KW-0732">Signal</keyword>
<reference evidence="8" key="2">
    <citation type="journal article" date="2023" name="Curr. Microbiol.">
        <title>Granulicatella seriolae sp. nov., a Novel Facultative Anaerobe Isolated from Yellowtail Marine Fish.</title>
        <authorList>
            <person name="Lee M."/>
            <person name="Choi Y.J."/>
            <person name="Farooq A."/>
            <person name="Jeong J.B."/>
            <person name="Jung M.Y."/>
        </authorList>
    </citation>
    <scope>NUCLEOTIDE SEQUENCE</scope>
    <source>
        <strain evidence="8">S8</strain>
    </source>
</reference>
<reference evidence="8" key="3">
    <citation type="journal article" date="2023" name="Microbiol. Resour. Announc.">
        <title>Draft Genome Sequence of Granulicatella sp. Strain S8, Isolated from a Marine Fish, Seriola quinqueradiata.</title>
        <authorList>
            <person name="Lee M."/>
            <person name="Farooq A."/>
            <person name="Jeong J.B."/>
            <person name="Jung M.Y."/>
        </authorList>
    </citation>
    <scope>NUCLEOTIDE SEQUENCE</scope>
    <source>
        <strain evidence="8">S8</strain>
    </source>
</reference>
<evidence type="ECO:0000256" key="6">
    <source>
        <dbReference type="SAM" id="SignalP"/>
    </source>
</evidence>
<organism evidence="8 9">
    <name type="scientific">Granulicatella seriolae</name>
    <dbReference type="NCBI Taxonomy" id="2967226"/>
    <lineage>
        <taxon>Bacteria</taxon>
        <taxon>Bacillati</taxon>
        <taxon>Bacillota</taxon>
        <taxon>Bacilli</taxon>
        <taxon>Lactobacillales</taxon>
        <taxon>Carnobacteriaceae</taxon>
        <taxon>Granulicatella</taxon>
    </lineage>
</organism>
<dbReference type="GO" id="GO:0004180">
    <property type="term" value="F:carboxypeptidase activity"/>
    <property type="evidence" value="ECO:0007669"/>
    <property type="project" value="UniProtKB-KW"/>
</dbReference>
<dbReference type="Pfam" id="PF00746">
    <property type="entry name" value="Gram_pos_anchor"/>
    <property type="match status" value="1"/>
</dbReference>
<dbReference type="InterPro" id="IPR019931">
    <property type="entry name" value="LPXTG_anchor"/>
</dbReference>
<keyword evidence="8" id="KW-0645">Protease</keyword>
<dbReference type="NCBIfam" id="TIGR01167">
    <property type="entry name" value="LPXTG_anchor"/>
    <property type="match status" value="1"/>
</dbReference>
<dbReference type="RefSeq" id="WP_256945950.1">
    <property type="nucleotide sequence ID" value="NZ_JANHNZ010000016.1"/>
</dbReference>
<keyword evidence="8" id="KW-0121">Carboxypeptidase</keyword>